<dbReference type="SUPFAM" id="SSF53335">
    <property type="entry name" value="S-adenosyl-L-methionine-dependent methyltransferases"/>
    <property type="match status" value="1"/>
</dbReference>
<evidence type="ECO:0000256" key="2">
    <source>
        <dbReference type="ARBA" id="ARBA00003015"/>
    </source>
</evidence>
<evidence type="ECO:0000256" key="5">
    <source>
        <dbReference type="ARBA" id="ARBA00022679"/>
    </source>
</evidence>
<dbReference type="InterPro" id="IPR003358">
    <property type="entry name" value="tRNA_(Gua-N-7)_MeTrfase_Trmb"/>
</dbReference>
<evidence type="ECO:0000313" key="8">
    <source>
        <dbReference type="EMBL" id="QEK38356.1"/>
    </source>
</evidence>
<sequence>MRLIVDAHMYYPNMMAWSCGRSRKLKSNIEQDYAKYLYSTNKINEIINMHKENRRICLDIGFGAGDSIIQTLMNGKSIVIGCEIFKPAIFHTLTRVEDKDRVFLCMAFINDLIQSLPLNSFDEIKMLCPDPWPKYKHRMRRCYNIRKFDLEIVKILKKEGIFTLASDIKSITQNMVNLFNSPYFDIAQNEYTTYDECPHKTEYCKKGFNAGRHVYEMIARKSI</sequence>
<gene>
    <name evidence="8" type="ORF">FZC34_00240</name>
</gene>
<dbReference type="KEGG" id="cpri:FZC34_00240"/>
<keyword evidence="4" id="KW-0489">Methyltransferase</keyword>
<evidence type="ECO:0000256" key="4">
    <source>
        <dbReference type="ARBA" id="ARBA00022603"/>
    </source>
</evidence>
<dbReference type="PROSITE" id="PS51625">
    <property type="entry name" value="SAM_MT_TRMB"/>
    <property type="match status" value="1"/>
</dbReference>
<evidence type="ECO:0000256" key="3">
    <source>
        <dbReference type="ARBA" id="ARBA00011977"/>
    </source>
</evidence>
<dbReference type="EMBL" id="CP043316">
    <property type="protein sequence ID" value="QEK38356.1"/>
    <property type="molecule type" value="Genomic_DNA"/>
</dbReference>
<dbReference type="EC" id="2.1.1.33" evidence="3"/>
<evidence type="ECO:0000256" key="7">
    <source>
        <dbReference type="ARBA" id="ARBA00022694"/>
    </source>
</evidence>
<dbReference type="InterPro" id="IPR029063">
    <property type="entry name" value="SAM-dependent_MTases_sf"/>
</dbReference>
<proteinExistence type="predicted"/>
<comment type="catalytic activity">
    <reaction evidence="1">
        <text>guanosine(46) in tRNA + S-adenosyl-L-methionine = N(7)-methylguanosine(46) in tRNA + S-adenosyl-L-homocysteine</text>
        <dbReference type="Rhea" id="RHEA:42708"/>
        <dbReference type="Rhea" id="RHEA-COMP:10188"/>
        <dbReference type="Rhea" id="RHEA-COMP:10189"/>
        <dbReference type="ChEBI" id="CHEBI:57856"/>
        <dbReference type="ChEBI" id="CHEBI:59789"/>
        <dbReference type="ChEBI" id="CHEBI:74269"/>
        <dbReference type="ChEBI" id="CHEBI:74480"/>
        <dbReference type="EC" id="2.1.1.33"/>
    </reaction>
</comment>
<keyword evidence="7" id="KW-0819">tRNA processing</keyword>
<keyword evidence="5" id="KW-0808">Transferase</keyword>
<keyword evidence="6" id="KW-0949">S-adenosyl-L-methionine</keyword>
<dbReference type="OrthoDB" id="9802090at2"/>
<dbReference type="PANTHER" id="PTHR23417">
    <property type="entry name" value="3-DEOXY-D-MANNO-OCTULOSONIC-ACID TRANSFERASE/TRNA GUANINE-N 7 - -METHYLTRANSFERASE"/>
    <property type="match status" value="1"/>
</dbReference>
<evidence type="ECO:0000313" key="9">
    <source>
        <dbReference type="Proteomes" id="UP000325004"/>
    </source>
</evidence>
<evidence type="ECO:0000256" key="1">
    <source>
        <dbReference type="ARBA" id="ARBA00000142"/>
    </source>
</evidence>
<dbReference type="AlphaFoldDB" id="A0A5C0UE44"/>
<dbReference type="Pfam" id="PF02390">
    <property type="entry name" value="Methyltransf_4"/>
    <property type="match status" value="1"/>
</dbReference>
<dbReference type="GO" id="GO:0043527">
    <property type="term" value="C:tRNA methyltransferase complex"/>
    <property type="evidence" value="ECO:0007669"/>
    <property type="project" value="TreeGrafter"/>
</dbReference>
<protein>
    <recommendedName>
        <fullName evidence="3">tRNA (guanine(46)-N(7))-methyltransferase</fullName>
        <ecNumber evidence="3">2.1.1.33</ecNumber>
    </recommendedName>
</protein>
<dbReference type="GO" id="GO:0008176">
    <property type="term" value="F:tRNA (guanine(46)-N7)-methyltransferase activity"/>
    <property type="evidence" value="ECO:0007669"/>
    <property type="project" value="UniProtKB-EC"/>
</dbReference>
<dbReference type="Proteomes" id="UP000325004">
    <property type="component" value="Chromosome"/>
</dbReference>
<reference evidence="8 9" key="1">
    <citation type="submission" date="2019-08" db="EMBL/GenBank/DDBJ databases">
        <title>Highly reduced genomes of protist endosymbionts show evolutionary convergence.</title>
        <authorList>
            <person name="George E."/>
            <person name="Husnik F."/>
            <person name="Tashyreva D."/>
            <person name="Prokopchuk G."/>
            <person name="Horak A."/>
            <person name="Kwong W.K."/>
            <person name="Lukes J."/>
            <person name="Keeling P.J."/>
        </authorList>
    </citation>
    <scope>NUCLEOTIDE SEQUENCE [LARGE SCALE GENOMIC DNA]</scope>
    <source>
        <strain evidence="8">1604LC</strain>
    </source>
</reference>
<dbReference type="PANTHER" id="PTHR23417:SF14">
    <property type="entry name" value="PENTACOTRIPEPTIDE-REPEAT REGION OF PRORP DOMAIN-CONTAINING PROTEIN"/>
    <property type="match status" value="1"/>
</dbReference>
<organism evidence="8 9">
    <name type="scientific">Candidatus Cytomitobacter primus</name>
    <dbReference type="NCBI Taxonomy" id="2066024"/>
    <lineage>
        <taxon>Bacteria</taxon>
        <taxon>Pseudomonadati</taxon>
        <taxon>Pseudomonadota</taxon>
        <taxon>Alphaproteobacteria</taxon>
        <taxon>Holosporales</taxon>
        <taxon>Holosporaceae</taxon>
        <taxon>Candidatus Cytomitobacter</taxon>
    </lineage>
</organism>
<dbReference type="Gene3D" id="3.40.50.150">
    <property type="entry name" value="Vaccinia Virus protein VP39"/>
    <property type="match status" value="1"/>
</dbReference>
<accession>A0A5C0UE44</accession>
<keyword evidence="9" id="KW-1185">Reference proteome</keyword>
<comment type="function">
    <text evidence="2">Catalyzes the formation of N(7)-methylguanine at position 46 (m7G46) in tRNA.</text>
</comment>
<evidence type="ECO:0000256" key="6">
    <source>
        <dbReference type="ARBA" id="ARBA00022691"/>
    </source>
</evidence>
<name>A0A5C0UE44_9PROT</name>